<keyword evidence="2" id="KW-1185">Reference proteome</keyword>
<name>A0AAV4MJV4_9ARAC</name>
<gene>
    <name evidence="1" type="ORF">CDAR_581201</name>
</gene>
<proteinExistence type="predicted"/>
<protein>
    <submittedName>
        <fullName evidence="1">Uncharacterized protein</fullName>
    </submittedName>
</protein>
<comment type="caution">
    <text evidence="1">The sequence shown here is derived from an EMBL/GenBank/DDBJ whole genome shotgun (WGS) entry which is preliminary data.</text>
</comment>
<evidence type="ECO:0000313" key="2">
    <source>
        <dbReference type="Proteomes" id="UP001054837"/>
    </source>
</evidence>
<evidence type="ECO:0000313" key="1">
    <source>
        <dbReference type="EMBL" id="GIX72691.1"/>
    </source>
</evidence>
<dbReference type="EMBL" id="BPLQ01000551">
    <property type="protein sequence ID" value="GIX72691.1"/>
    <property type="molecule type" value="Genomic_DNA"/>
</dbReference>
<organism evidence="1 2">
    <name type="scientific">Caerostris darwini</name>
    <dbReference type="NCBI Taxonomy" id="1538125"/>
    <lineage>
        <taxon>Eukaryota</taxon>
        <taxon>Metazoa</taxon>
        <taxon>Ecdysozoa</taxon>
        <taxon>Arthropoda</taxon>
        <taxon>Chelicerata</taxon>
        <taxon>Arachnida</taxon>
        <taxon>Araneae</taxon>
        <taxon>Araneomorphae</taxon>
        <taxon>Entelegynae</taxon>
        <taxon>Araneoidea</taxon>
        <taxon>Araneidae</taxon>
        <taxon>Caerostris</taxon>
    </lineage>
</organism>
<dbReference type="Proteomes" id="UP001054837">
    <property type="component" value="Unassembled WGS sequence"/>
</dbReference>
<reference evidence="1 2" key="1">
    <citation type="submission" date="2021-06" db="EMBL/GenBank/DDBJ databases">
        <title>Caerostris darwini draft genome.</title>
        <authorList>
            <person name="Kono N."/>
            <person name="Arakawa K."/>
        </authorList>
    </citation>
    <scope>NUCLEOTIDE SEQUENCE [LARGE SCALE GENOMIC DNA]</scope>
</reference>
<dbReference type="AlphaFoldDB" id="A0AAV4MJV4"/>
<accession>A0AAV4MJV4</accession>
<sequence length="104" mass="11813">MFFKLTYQFGGHVDKNHIRESMAENGCVSVCVIALIALPSSKFSTENCQHPMFDQSSDVQMFDIHFMYVLSQGNEHSAVGFIRKHMPPIVVFSMSISGYLHIMH</sequence>